<evidence type="ECO:0000313" key="3">
    <source>
        <dbReference type="EMBL" id="KAL2558982.1"/>
    </source>
</evidence>
<dbReference type="PANTHER" id="PTHR31066">
    <property type="entry name" value="OS05G0427100 PROTEIN-RELATED"/>
    <property type="match status" value="1"/>
</dbReference>
<dbReference type="Pfam" id="PF00564">
    <property type="entry name" value="PB1"/>
    <property type="match status" value="1"/>
</dbReference>
<name>A0ABD1XAL3_9LAMI</name>
<accession>A0ABD1XAL3</accession>
<feature type="compositionally biased region" description="Low complexity" evidence="1">
    <location>
        <begin position="255"/>
        <end position="266"/>
    </location>
</feature>
<feature type="compositionally biased region" description="Low complexity" evidence="1">
    <location>
        <begin position="371"/>
        <end position="383"/>
    </location>
</feature>
<organism evidence="3 4">
    <name type="scientific">Forsythia ovata</name>
    <dbReference type="NCBI Taxonomy" id="205694"/>
    <lineage>
        <taxon>Eukaryota</taxon>
        <taxon>Viridiplantae</taxon>
        <taxon>Streptophyta</taxon>
        <taxon>Embryophyta</taxon>
        <taxon>Tracheophyta</taxon>
        <taxon>Spermatophyta</taxon>
        <taxon>Magnoliopsida</taxon>
        <taxon>eudicotyledons</taxon>
        <taxon>Gunneridae</taxon>
        <taxon>Pentapetalae</taxon>
        <taxon>asterids</taxon>
        <taxon>lamiids</taxon>
        <taxon>Lamiales</taxon>
        <taxon>Oleaceae</taxon>
        <taxon>Forsythieae</taxon>
        <taxon>Forsythia</taxon>
    </lineage>
</organism>
<reference evidence="4" key="1">
    <citation type="submission" date="2024-07" db="EMBL/GenBank/DDBJ databases">
        <title>Two chromosome-level genome assemblies of Korean endemic species Abeliophyllum distichum and Forsythia ovata (Oleaceae).</title>
        <authorList>
            <person name="Jang H."/>
        </authorList>
    </citation>
    <scope>NUCLEOTIDE SEQUENCE [LARGE SCALE GENOMIC DNA]</scope>
</reference>
<dbReference type="SMART" id="SM00666">
    <property type="entry name" value="PB1"/>
    <property type="match status" value="1"/>
</dbReference>
<dbReference type="CDD" id="cd06410">
    <property type="entry name" value="PB1_UP2"/>
    <property type="match status" value="1"/>
</dbReference>
<feature type="region of interest" description="Disordered" evidence="1">
    <location>
        <begin position="227"/>
        <end position="266"/>
    </location>
</feature>
<dbReference type="EMBL" id="JBFOLJ010000001">
    <property type="protein sequence ID" value="KAL2558982.1"/>
    <property type="molecule type" value="Genomic_DNA"/>
</dbReference>
<dbReference type="InterPro" id="IPR053793">
    <property type="entry name" value="PB1-like"/>
</dbReference>
<dbReference type="PROSITE" id="PS51745">
    <property type="entry name" value="PB1"/>
    <property type="match status" value="1"/>
</dbReference>
<evidence type="ECO:0000259" key="2">
    <source>
        <dbReference type="PROSITE" id="PS51745"/>
    </source>
</evidence>
<dbReference type="AlphaFoldDB" id="A0ABD1XAL3"/>
<evidence type="ECO:0000313" key="4">
    <source>
        <dbReference type="Proteomes" id="UP001604277"/>
    </source>
</evidence>
<dbReference type="InterPro" id="IPR000270">
    <property type="entry name" value="PB1_dom"/>
</dbReference>
<proteinExistence type="predicted"/>
<dbReference type="Proteomes" id="UP001604277">
    <property type="component" value="Unassembled WGS sequence"/>
</dbReference>
<comment type="caution">
    <text evidence="3">The sequence shown here is derived from an EMBL/GenBank/DDBJ whole genome shotgun (WGS) entry which is preliminary data.</text>
</comment>
<gene>
    <name evidence="3" type="ORF">Fot_03721</name>
</gene>
<dbReference type="Gene3D" id="3.10.20.90">
    <property type="entry name" value="Phosphatidylinositol 3-kinase Catalytic Subunit, Chain A, domain 1"/>
    <property type="match status" value="1"/>
</dbReference>
<evidence type="ECO:0000256" key="1">
    <source>
        <dbReference type="SAM" id="MobiDB-lite"/>
    </source>
</evidence>
<feature type="region of interest" description="Disordered" evidence="1">
    <location>
        <begin position="360"/>
        <end position="387"/>
    </location>
</feature>
<keyword evidence="4" id="KW-1185">Reference proteome</keyword>
<dbReference type="PANTHER" id="PTHR31066:SF27">
    <property type="entry name" value="EXPRESSED PROTEIN"/>
    <property type="match status" value="1"/>
</dbReference>
<sequence>MEPPTPLHTPSANVTTAEAITPRPKHSLTNINSVDSWDDPPLLKLRLMCSYGGHIFPRPHDKSLCYIGGDTRMIVIDRHSSLSDLHNRLSKTLLSNQPFTLKYQLPNEDLDSLISVASDEDLENMVEEYDRLNRKNSSNGSGFKKSSRLRLFLFPKSSSIEHLLIETSSTKSEDWFLNVLNGKGAILSTASVSDLGFSESSSVNYLLGLDGDFGGKATATGNDVDAHLEGSKNDTNHTGNQDVHSFPDSPMVETSSSFGSTSSSPSVANLPPIRVPMYESQKLGIEERFQQMNLGVVGGVTLQKRQEGGSFLASDVAAGTAVSGLPVMVGSEYANPVFSGDEGSDHGGNRKVEQAQQHLPRFQQKQGGAIELSSPESVSSEGSATNPLSRQIQNLHQEPIVQIQSLNSSVSANQADPKTGDENIRSVPMQPQVQESGYVLSGQFDQNHPPLNQPQQFVHTGTQYIPAGATPISSYYPMHSSQQQHHSHYPALEQQYSVYFLPVRPTQAYNMPVQQPNYSELAPAAPSSNPQTPSAAYNQARNVPASKAEMAAGIYRTAAPPILHVPSSQHQTQYVAFTQIHHPSQSMAVPSAANSNYNYEFADPTRSQVYYTQPSPPQLASHYQTMTEAPALVLPETST</sequence>
<dbReference type="SUPFAM" id="SSF54277">
    <property type="entry name" value="CAD &amp; PB1 domains"/>
    <property type="match status" value="1"/>
</dbReference>
<protein>
    <submittedName>
        <fullName evidence="3">Octicosapeptide/Phox/Bem1p family protein</fullName>
    </submittedName>
</protein>
<feature type="domain" description="PB1" evidence="2">
    <location>
        <begin position="44"/>
        <end position="156"/>
    </location>
</feature>
<dbReference type="InterPro" id="IPR053198">
    <property type="entry name" value="Gynoecium_Dev_Regulator"/>
</dbReference>